<dbReference type="GO" id="GO:0016020">
    <property type="term" value="C:membrane"/>
    <property type="evidence" value="ECO:0007669"/>
    <property type="project" value="UniProtKB-SubCell"/>
</dbReference>
<evidence type="ECO:0008006" key="10">
    <source>
        <dbReference type="Google" id="ProtNLM"/>
    </source>
</evidence>
<dbReference type="PANTHER" id="PTHR17920">
    <property type="entry name" value="TRANSMEMBRANE AND COILED-COIL DOMAIN-CONTAINING PROTEIN 4 TMCO4"/>
    <property type="match status" value="1"/>
</dbReference>
<dbReference type="SUPFAM" id="SSF53474">
    <property type="entry name" value="alpha/beta-Hydrolases"/>
    <property type="match status" value="1"/>
</dbReference>
<evidence type="ECO:0000256" key="2">
    <source>
        <dbReference type="ARBA" id="ARBA00009824"/>
    </source>
</evidence>
<feature type="transmembrane region" description="Helical" evidence="7">
    <location>
        <begin position="209"/>
        <end position="238"/>
    </location>
</feature>
<evidence type="ECO:0000256" key="6">
    <source>
        <dbReference type="SAM" id="MobiDB-lite"/>
    </source>
</evidence>
<feature type="compositionally biased region" description="Polar residues" evidence="6">
    <location>
        <begin position="571"/>
        <end position="587"/>
    </location>
</feature>
<dbReference type="InterPro" id="IPR007941">
    <property type="entry name" value="DUF726"/>
</dbReference>
<feature type="transmembrane region" description="Helical" evidence="7">
    <location>
        <begin position="338"/>
        <end position="361"/>
    </location>
</feature>
<proteinExistence type="inferred from homology"/>
<feature type="compositionally biased region" description="Polar residues" evidence="6">
    <location>
        <begin position="653"/>
        <end position="676"/>
    </location>
</feature>
<evidence type="ECO:0000256" key="3">
    <source>
        <dbReference type="ARBA" id="ARBA00022692"/>
    </source>
</evidence>
<evidence type="ECO:0000313" key="9">
    <source>
        <dbReference type="Proteomes" id="UP000596742"/>
    </source>
</evidence>
<feature type="region of interest" description="Disordered" evidence="6">
    <location>
        <begin position="526"/>
        <end position="595"/>
    </location>
</feature>
<feature type="region of interest" description="Disordered" evidence="6">
    <location>
        <begin position="617"/>
        <end position="684"/>
    </location>
</feature>
<dbReference type="EMBL" id="UYJE01002455">
    <property type="protein sequence ID" value="VDI10910.1"/>
    <property type="molecule type" value="Genomic_DNA"/>
</dbReference>
<organism evidence="8 9">
    <name type="scientific">Mytilus galloprovincialis</name>
    <name type="common">Mediterranean mussel</name>
    <dbReference type="NCBI Taxonomy" id="29158"/>
    <lineage>
        <taxon>Eukaryota</taxon>
        <taxon>Metazoa</taxon>
        <taxon>Spiralia</taxon>
        <taxon>Lophotrochozoa</taxon>
        <taxon>Mollusca</taxon>
        <taxon>Bivalvia</taxon>
        <taxon>Autobranchia</taxon>
        <taxon>Pteriomorphia</taxon>
        <taxon>Mytilida</taxon>
        <taxon>Mytiloidea</taxon>
        <taxon>Mytilidae</taxon>
        <taxon>Mytilinae</taxon>
        <taxon>Mytilus</taxon>
    </lineage>
</organism>
<evidence type="ECO:0000256" key="1">
    <source>
        <dbReference type="ARBA" id="ARBA00004141"/>
    </source>
</evidence>
<accession>A0A8B6CXU7</accession>
<evidence type="ECO:0000256" key="7">
    <source>
        <dbReference type="SAM" id="Phobius"/>
    </source>
</evidence>
<comment type="caution">
    <text evidence="8">The sequence shown here is derived from an EMBL/GenBank/DDBJ whole genome shotgun (WGS) entry which is preliminary data.</text>
</comment>
<evidence type="ECO:0000313" key="8">
    <source>
        <dbReference type="EMBL" id="VDI10910.1"/>
    </source>
</evidence>
<keyword evidence="4 7" id="KW-1133">Transmembrane helix</keyword>
<dbReference type="Pfam" id="PF05277">
    <property type="entry name" value="DUF726"/>
    <property type="match status" value="1"/>
</dbReference>
<dbReference type="PANTHER" id="PTHR17920:SF3">
    <property type="entry name" value="TRANSMEMBRANE AND COILED-COIL DOMAIN-CONTAINING PROTEIN 4"/>
    <property type="match status" value="1"/>
</dbReference>
<protein>
    <recommendedName>
        <fullName evidence="10">Transmembrane and coiled-coil domain-containing protein 4</fullName>
    </recommendedName>
</protein>
<keyword evidence="9" id="KW-1185">Reference proteome</keyword>
<evidence type="ECO:0000256" key="4">
    <source>
        <dbReference type="ARBA" id="ARBA00022989"/>
    </source>
</evidence>
<reference evidence="8" key="1">
    <citation type="submission" date="2018-11" db="EMBL/GenBank/DDBJ databases">
        <authorList>
            <person name="Alioto T."/>
            <person name="Alioto T."/>
        </authorList>
    </citation>
    <scope>NUCLEOTIDE SEQUENCE</scope>
</reference>
<comment type="similarity">
    <text evidence="2">Belongs to the TMCO4 family.</text>
</comment>
<dbReference type="InterPro" id="IPR029058">
    <property type="entry name" value="AB_hydrolase_fold"/>
</dbReference>
<keyword evidence="3 7" id="KW-0812">Transmembrane</keyword>
<dbReference type="Proteomes" id="UP000596742">
    <property type="component" value="Unassembled WGS sequence"/>
</dbReference>
<keyword evidence="5 7" id="KW-0472">Membrane</keyword>
<name>A0A8B6CXU7_MYTGA</name>
<gene>
    <name evidence="8" type="ORF">MGAL_10B062026</name>
</gene>
<sequence length="684" mass="74841">MSKHQMTDSNQQEVVCLPSKLTDVGTFSYSCLCGVSLLQLFNDDWNREFKKAAIESILAHLRLPSQACESVKAITEGEGVDDPKPYADILLTESCLNGSGVPVVTDLVTFSLLTGRYDSRMRTLIKHVAWHLRVSWDHIEEIETVLAETLEAKQYEISEEEETEKKKKSRNSKIKRYALIGIATVSGGALIGLTGGLAAPLVAAGASAIIGGAGAAALGTTAGVAIIGSLFGVAGAGLAGHKMRKRFGAIEEFRFEPMISGGALQRASMAKQLHVTIAVTGWLSNTMRDVKIPWKNLAESNEQYCLRYESKHLCILGDAFELFLSGAVSMATQEALKYTLLSGIISAIAWPATLISAANIIDNPWSVCLQRSVTVGKELAETLLAREQGNRPVTLIGYSLGARVIFHCLEEMAKRKCCEGIIEDVILLGAPVTGDAKSWKTLGKVVAGKIINGYSKADWMLKFLYRTSSVQFSVAGLQPIKWDDRRMHNIDLTAIVTGHGEYLKQLDTVMKVVGVRMKQDIMVRPLTSHTMMAGSRDNLESLTSSEEEEEESGKSSEKSKKNKSHKDKTQPKNSTSCDPTSSLQSDPNTHDEQVQTGIHQLQLDSLLDPEKFVMYHVNQSPVKDSNFNDKVKSESSNAKDSPDSKQGIDQPLDKNNQCSESEPTLELQTSEPVNTSHRARTSKY</sequence>
<feature type="transmembrane region" description="Helical" evidence="7">
    <location>
        <begin position="177"/>
        <end position="203"/>
    </location>
</feature>
<dbReference type="AlphaFoldDB" id="A0A8B6CXU7"/>
<dbReference type="OrthoDB" id="277931at2759"/>
<comment type="subcellular location">
    <subcellularLocation>
        <location evidence="1">Membrane</location>
        <topology evidence="1">Multi-pass membrane protein</topology>
    </subcellularLocation>
</comment>
<evidence type="ECO:0000256" key="5">
    <source>
        <dbReference type="ARBA" id="ARBA00023136"/>
    </source>
</evidence>